<reference evidence="1 2" key="1">
    <citation type="submission" date="2015-12" db="EMBL/GenBank/DDBJ databases">
        <title>Dictyostelia acquired genes for synthesis and detection of signals that induce cell-type specialization by lateral gene transfer from prokaryotes.</title>
        <authorList>
            <person name="Gloeckner G."/>
            <person name="Schaap P."/>
        </authorList>
    </citation>
    <scope>NUCLEOTIDE SEQUENCE [LARGE SCALE GENOMIC DNA]</scope>
    <source>
        <strain evidence="1 2">TK</strain>
    </source>
</reference>
<name>A0A151Z6M4_TIELA</name>
<keyword evidence="2" id="KW-1185">Reference proteome</keyword>
<gene>
    <name evidence="1" type="ORF">DLAC_09566</name>
</gene>
<dbReference type="InParanoid" id="A0A151Z6M4"/>
<dbReference type="OrthoDB" id="23433at2759"/>
<dbReference type="EMBL" id="LODT01000039">
    <property type="protein sequence ID" value="KYQ89610.1"/>
    <property type="molecule type" value="Genomic_DNA"/>
</dbReference>
<protein>
    <submittedName>
        <fullName evidence="1">Uncharacterized protein</fullName>
    </submittedName>
</protein>
<accession>A0A151Z6M4</accession>
<organism evidence="1 2">
    <name type="scientific">Tieghemostelium lacteum</name>
    <name type="common">Slime mold</name>
    <name type="synonym">Dictyostelium lacteum</name>
    <dbReference type="NCBI Taxonomy" id="361077"/>
    <lineage>
        <taxon>Eukaryota</taxon>
        <taxon>Amoebozoa</taxon>
        <taxon>Evosea</taxon>
        <taxon>Eumycetozoa</taxon>
        <taxon>Dictyostelia</taxon>
        <taxon>Dictyosteliales</taxon>
        <taxon>Raperosteliaceae</taxon>
        <taxon>Tieghemostelium</taxon>
    </lineage>
</organism>
<evidence type="ECO:0000313" key="2">
    <source>
        <dbReference type="Proteomes" id="UP000076078"/>
    </source>
</evidence>
<dbReference type="AlphaFoldDB" id="A0A151Z6M4"/>
<sequence>MYLEAVKHMEEFPIQRQEYKTQKDRILGNVDGDECMIVLDFSQLQIQQSFRQDLIICIFRNYGTVDGLSQILKTYHYVSPPGTHADVTFVIGSIQINNNILYSLKSKSNDTFHCLIEIISSQFSSLYLTHNQNNSTRSS</sequence>
<dbReference type="Proteomes" id="UP000076078">
    <property type="component" value="Unassembled WGS sequence"/>
</dbReference>
<comment type="caution">
    <text evidence="1">The sequence shown here is derived from an EMBL/GenBank/DDBJ whole genome shotgun (WGS) entry which is preliminary data.</text>
</comment>
<proteinExistence type="predicted"/>
<evidence type="ECO:0000313" key="1">
    <source>
        <dbReference type="EMBL" id="KYQ89610.1"/>
    </source>
</evidence>